<sequence length="229" mass="26481">MLEFDVLERKESYFICQKQSGYCRIVIDENSQNLPLGKSMLHVEEISDRYQHHARDSIFRLTLPFERQGEVGICTLATGRKNTFIYTKCLRLGGKWEPILGEWVFSIAVQAEINELANVIQSEQVYVEATFNETITVYNKPLTLFGYPLIKSVASNNKVTLHKGMRLMAGDLARLVTDEDKTIILANSRIRLYVPALFLETESFHEDYLCSVDVIKKRKPRQKPNFPWQ</sequence>
<name>A0A2N8Z896_9VIBR</name>
<keyword evidence="2" id="KW-1185">Reference proteome</keyword>
<accession>A0A2N8Z896</accession>
<dbReference type="KEGG" id="vta:A0160"/>
<dbReference type="RefSeq" id="WP_102521063.1">
    <property type="nucleotide sequence ID" value="NZ_LT960611.1"/>
</dbReference>
<organism evidence="1 2">
    <name type="scientific">Vibrio tapetis subsp. tapetis</name>
    <dbReference type="NCBI Taxonomy" id="1671868"/>
    <lineage>
        <taxon>Bacteria</taxon>
        <taxon>Pseudomonadati</taxon>
        <taxon>Pseudomonadota</taxon>
        <taxon>Gammaproteobacteria</taxon>
        <taxon>Vibrionales</taxon>
        <taxon>Vibrionaceae</taxon>
        <taxon>Vibrio</taxon>
    </lineage>
</organism>
<gene>
    <name evidence="1" type="ORF">VTAP4600_A0160</name>
</gene>
<protein>
    <submittedName>
        <fullName evidence="1">Uncharacterized protein</fullName>
    </submittedName>
</protein>
<reference evidence="1 2" key="1">
    <citation type="submission" date="2017-10" db="EMBL/GenBank/DDBJ databases">
        <authorList>
            <person name="Banno H."/>
            <person name="Chua N.-H."/>
        </authorList>
    </citation>
    <scope>NUCLEOTIDE SEQUENCE [LARGE SCALE GENOMIC DNA]</scope>
    <source>
        <strain evidence="1">Vibrio tapetis CECT4600</strain>
    </source>
</reference>
<dbReference type="OrthoDB" id="5877270at2"/>
<evidence type="ECO:0000313" key="1">
    <source>
        <dbReference type="EMBL" id="SON48139.1"/>
    </source>
</evidence>
<proteinExistence type="predicted"/>
<dbReference type="Proteomes" id="UP000235828">
    <property type="component" value="Chromosome A"/>
</dbReference>
<dbReference type="EMBL" id="LT960611">
    <property type="protein sequence ID" value="SON48139.1"/>
    <property type="molecule type" value="Genomic_DNA"/>
</dbReference>
<evidence type="ECO:0000313" key="2">
    <source>
        <dbReference type="Proteomes" id="UP000235828"/>
    </source>
</evidence>
<dbReference type="AlphaFoldDB" id="A0A2N8Z896"/>